<comment type="caution">
    <text evidence="1">The sequence shown here is derived from an EMBL/GenBank/DDBJ whole genome shotgun (WGS) entry which is preliminary data.</text>
</comment>
<dbReference type="Proteomes" id="UP000596742">
    <property type="component" value="Unassembled WGS sequence"/>
</dbReference>
<reference evidence="1" key="1">
    <citation type="submission" date="2018-11" db="EMBL/GenBank/DDBJ databases">
        <authorList>
            <person name="Alioto T."/>
            <person name="Alioto T."/>
        </authorList>
    </citation>
    <scope>NUCLEOTIDE SEQUENCE</scope>
</reference>
<dbReference type="AlphaFoldDB" id="A0A8B6GYV2"/>
<accession>A0A8B6GYV2</accession>
<proteinExistence type="predicted"/>
<protein>
    <recommendedName>
        <fullName evidence="3">C2H2-type domain-containing protein</fullName>
    </recommendedName>
</protein>
<sequence length="658" mass="77172">MNVTNIADLKSPADEFNKDVSSLIMHQNDERDNYTRISGLLHDNGTPICGKLMEQYLKRINKSFADFIDDHQHAIFHFYSNKMCCICKNNPLCNSILKKKQIMILFETDDKSQRKTGHKHQKNKNLCCCFANKNIKVDDIDFTLLRFMLINFCEDEFWCCFLDSYQDSFEKFLNKQKHNLFHLWQPSCACCICRTGYTRPKENFIDKQQFRKLFTTTQAVCSTPRHQWHSCIYKAEPGLTYKKLKQRDLRLFSSLTNYFCPLRKCIEHLGELRNKFLAHTVNANISCGDFDVLWRDMVKCILEIAVAVDFKTEAERRIKYQKTGPLDMKMCEQLQTELLVEIKQNEELMDEIKDTKEALQFGLEVIDAKLDKCIESQSCISNWIIENRLQPINEEKEPREFDKDQIFNHKEQVNKTFLNGPTGNANFHKSEKFKVKRSSTNNHILEHNNNEKIEYKQNEAASTSECSTNELRLQVLEIPNDVNRGLTVAQMELKITYVKAQFREVHADEDAKDTFECGRCKEKFQSLDSFFNHKLEKSCKARKADKKKKMSQFDVGSEEQTTQYRYTMKTDDVHLMKDIEMMLKENPDKLKIMNGSKDFYEKGSLVIWGKMPTTLTRNRESVKMYMEAFVGNMLEKCPHKSDNESTVTVKLDVLKEIE</sequence>
<dbReference type="OrthoDB" id="6183255at2759"/>
<organism evidence="1 2">
    <name type="scientific">Mytilus galloprovincialis</name>
    <name type="common">Mediterranean mussel</name>
    <dbReference type="NCBI Taxonomy" id="29158"/>
    <lineage>
        <taxon>Eukaryota</taxon>
        <taxon>Metazoa</taxon>
        <taxon>Spiralia</taxon>
        <taxon>Lophotrochozoa</taxon>
        <taxon>Mollusca</taxon>
        <taxon>Bivalvia</taxon>
        <taxon>Autobranchia</taxon>
        <taxon>Pteriomorphia</taxon>
        <taxon>Mytilida</taxon>
        <taxon>Mytiloidea</taxon>
        <taxon>Mytilidae</taxon>
        <taxon>Mytilinae</taxon>
        <taxon>Mytilus</taxon>
    </lineage>
</organism>
<evidence type="ECO:0000313" key="2">
    <source>
        <dbReference type="Proteomes" id="UP000596742"/>
    </source>
</evidence>
<evidence type="ECO:0008006" key="3">
    <source>
        <dbReference type="Google" id="ProtNLM"/>
    </source>
</evidence>
<evidence type="ECO:0000313" key="1">
    <source>
        <dbReference type="EMBL" id="VDI71756.1"/>
    </source>
</evidence>
<gene>
    <name evidence="1" type="ORF">MGAL_10B011043</name>
</gene>
<feature type="non-terminal residue" evidence="1">
    <location>
        <position position="1"/>
    </location>
</feature>
<name>A0A8B6GYV2_MYTGA</name>
<dbReference type="EMBL" id="UYJE01009268">
    <property type="protein sequence ID" value="VDI71756.1"/>
    <property type="molecule type" value="Genomic_DNA"/>
</dbReference>
<keyword evidence="2" id="KW-1185">Reference proteome</keyword>